<feature type="compositionally biased region" description="Polar residues" evidence="1">
    <location>
        <begin position="109"/>
        <end position="127"/>
    </location>
</feature>
<organism evidence="3 4">
    <name type="scientific">Physocladia obscura</name>
    <dbReference type="NCBI Taxonomy" id="109957"/>
    <lineage>
        <taxon>Eukaryota</taxon>
        <taxon>Fungi</taxon>
        <taxon>Fungi incertae sedis</taxon>
        <taxon>Chytridiomycota</taxon>
        <taxon>Chytridiomycota incertae sedis</taxon>
        <taxon>Chytridiomycetes</taxon>
        <taxon>Chytridiales</taxon>
        <taxon>Chytriomycetaceae</taxon>
        <taxon>Physocladia</taxon>
    </lineage>
</organism>
<name>A0AAD5T3F8_9FUNG</name>
<dbReference type="InterPro" id="IPR029021">
    <property type="entry name" value="Prot-tyrosine_phosphatase-like"/>
</dbReference>
<dbReference type="EMBL" id="JADGJH010000467">
    <property type="protein sequence ID" value="KAJ3128388.1"/>
    <property type="molecule type" value="Genomic_DNA"/>
</dbReference>
<dbReference type="InterPro" id="IPR000387">
    <property type="entry name" value="Tyr_Pase_dom"/>
</dbReference>
<sequence length="251" mass="26924">MGSVFKPKHSLIETDTLPLRILITDCPPSAALLAEFYVPVFAELGVSHVIRLCEPTYDSQILSDAGVVVVDSMAFQDGSAPPQNIVAEYRTFIENILQQSESIPAPGTPDSSNAVPRNSRNTTSTRQKPTIAVHCISGIGRAPIFAVIPLIDFGMDRVEAVEFVRSKRRGAFNRIQIDWIMDERAGLALKKKKQTSSFGGLFGANSGGGNNSSLRDSIGKNRDSISSLSSSNISAGKKNGSLLGGLFGKKK</sequence>
<comment type="caution">
    <text evidence="3">The sequence shown here is derived from an EMBL/GenBank/DDBJ whole genome shotgun (WGS) entry which is preliminary data.</text>
</comment>
<dbReference type="PROSITE" id="PS50056">
    <property type="entry name" value="TYR_PHOSPHATASE_2"/>
    <property type="match status" value="1"/>
</dbReference>
<reference evidence="3" key="1">
    <citation type="submission" date="2020-05" db="EMBL/GenBank/DDBJ databases">
        <title>Phylogenomic resolution of chytrid fungi.</title>
        <authorList>
            <person name="Stajich J.E."/>
            <person name="Amses K."/>
            <person name="Simmons R."/>
            <person name="Seto K."/>
            <person name="Myers J."/>
            <person name="Bonds A."/>
            <person name="Quandt C.A."/>
            <person name="Barry K."/>
            <person name="Liu P."/>
            <person name="Grigoriev I."/>
            <person name="Longcore J.E."/>
            <person name="James T.Y."/>
        </authorList>
    </citation>
    <scope>NUCLEOTIDE SEQUENCE</scope>
    <source>
        <strain evidence="3">JEL0513</strain>
    </source>
</reference>
<keyword evidence="4" id="KW-1185">Reference proteome</keyword>
<evidence type="ECO:0000313" key="3">
    <source>
        <dbReference type="EMBL" id="KAJ3128388.1"/>
    </source>
</evidence>
<protein>
    <submittedName>
        <fullName evidence="3">Protein tyrosine phosphatase type IVA 1</fullName>
    </submittedName>
</protein>
<feature type="region of interest" description="Disordered" evidence="1">
    <location>
        <begin position="103"/>
        <end position="127"/>
    </location>
</feature>
<dbReference type="InterPro" id="IPR050561">
    <property type="entry name" value="PTP"/>
</dbReference>
<dbReference type="Gene3D" id="3.90.190.10">
    <property type="entry name" value="Protein tyrosine phosphatase superfamily"/>
    <property type="match status" value="1"/>
</dbReference>
<dbReference type="SUPFAM" id="SSF52799">
    <property type="entry name" value="(Phosphotyrosine protein) phosphatases II"/>
    <property type="match status" value="1"/>
</dbReference>
<evidence type="ECO:0000313" key="4">
    <source>
        <dbReference type="Proteomes" id="UP001211907"/>
    </source>
</evidence>
<accession>A0AAD5T3F8</accession>
<evidence type="ECO:0000256" key="1">
    <source>
        <dbReference type="SAM" id="MobiDB-lite"/>
    </source>
</evidence>
<dbReference type="PANTHER" id="PTHR23339">
    <property type="entry name" value="TYROSINE SPECIFIC PROTEIN PHOSPHATASE AND DUAL SPECIFICITY PROTEIN PHOSPHATASE"/>
    <property type="match status" value="1"/>
</dbReference>
<gene>
    <name evidence="3" type="primary">PTP4A1_4</name>
    <name evidence="3" type="ORF">HK100_009200</name>
</gene>
<feature type="domain" description="Tyrosine specific protein phosphatases" evidence="2">
    <location>
        <begin position="90"/>
        <end position="173"/>
    </location>
</feature>
<dbReference type="AlphaFoldDB" id="A0AAD5T3F8"/>
<proteinExistence type="predicted"/>
<dbReference type="Proteomes" id="UP001211907">
    <property type="component" value="Unassembled WGS sequence"/>
</dbReference>
<evidence type="ECO:0000259" key="2">
    <source>
        <dbReference type="PROSITE" id="PS50056"/>
    </source>
</evidence>